<feature type="domain" description="Acyltransferase 3" evidence="2">
    <location>
        <begin position="21"/>
        <end position="354"/>
    </location>
</feature>
<feature type="transmembrane region" description="Helical" evidence="1">
    <location>
        <begin position="68"/>
        <end position="88"/>
    </location>
</feature>
<feature type="transmembrane region" description="Helical" evidence="1">
    <location>
        <begin position="336"/>
        <end position="358"/>
    </location>
</feature>
<accession>A0A917V4V0</accession>
<evidence type="ECO:0000313" key="3">
    <source>
        <dbReference type="EMBL" id="GGK37642.1"/>
    </source>
</evidence>
<feature type="transmembrane region" description="Helical" evidence="1">
    <location>
        <begin position="109"/>
        <end position="130"/>
    </location>
</feature>
<dbReference type="InterPro" id="IPR002656">
    <property type="entry name" value="Acyl_transf_3_dom"/>
</dbReference>
<keyword evidence="1" id="KW-0812">Transmembrane</keyword>
<feature type="transmembrane region" description="Helical" evidence="1">
    <location>
        <begin position="221"/>
        <end position="243"/>
    </location>
</feature>
<feature type="transmembrane region" description="Helical" evidence="1">
    <location>
        <begin position="167"/>
        <end position="189"/>
    </location>
</feature>
<reference evidence="3" key="2">
    <citation type="submission" date="2020-09" db="EMBL/GenBank/DDBJ databases">
        <authorList>
            <person name="Sun Q."/>
            <person name="Zhou Y."/>
        </authorList>
    </citation>
    <scope>NUCLEOTIDE SEQUENCE</scope>
    <source>
        <strain evidence="3">CGMCC 4.7278</strain>
    </source>
</reference>
<feature type="transmembrane region" description="Helical" evidence="1">
    <location>
        <begin position="406"/>
        <end position="424"/>
    </location>
</feature>
<dbReference type="EMBL" id="BMMW01000001">
    <property type="protein sequence ID" value="GGK37642.1"/>
    <property type="molecule type" value="Genomic_DNA"/>
</dbReference>
<dbReference type="RefSeq" id="WP_188827189.1">
    <property type="nucleotide sequence ID" value="NZ_BMMW01000001.1"/>
</dbReference>
<dbReference type="Pfam" id="PF01757">
    <property type="entry name" value="Acyl_transf_3"/>
    <property type="match status" value="1"/>
</dbReference>
<keyword evidence="3" id="KW-0012">Acyltransferase</keyword>
<name>A0A917V4V0_9NOCA</name>
<feature type="transmembrane region" description="Helical" evidence="1">
    <location>
        <begin position="195"/>
        <end position="214"/>
    </location>
</feature>
<feature type="transmembrane region" description="Helical" evidence="1">
    <location>
        <begin position="28"/>
        <end position="48"/>
    </location>
</feature>
<evidence type="ECO:0000259" key="2">
    <source>
        <dbReference type="Pfam" id="PF01757"/>
    </source>
</evidence>
<sequence length="427" mass="45533">MRKSVLTRTDVAAHTPADRDRFLDVIRLGSLLVVIVGHCLMLTVSVSGSTVRFGNALTDFPLLQALTWVLQVLPLFFFAGVAAGTLGWHDDTRWGTWVFRRTQRLMRPLGVYLIAAFVLVEAAVAVLGTAWRRPLAVTSVQLLWFLGMYLLVLVAVPPLIRWVRSGLRVWATIAVLVGVVAAVDAARLTGAPAELGYVNVVAWLIPGVLGIAYVRGLLTRSAAVAVAVVVAAIDVALVAFGPYEVALVTVPGQRLSNMAPPSLLLAGHAIVLCCLAVAVAPWVRAFARRPRVWFAVVVGNTGAMTLYLWHMPALLTVLVVAHLLDGDRSGPAQSGFWTLTVAQLVAVGVLTLVLFTRLRVVENTPVRGWDAPAQASSRARSGVAVVGVAVAAAALFGATRNGLVDGFAWLVVFVGALGVARWATWVD</sequence>
<dbReference type="AlphaFoldDB" id="A0A917V4V0"/>
<evidence type="ECO:0000256" key="1">
    <source>
        <dbReference type="SAM" id="Phobius"/>
    </source>
</evidence>
<comment type="caution">
    <text evidence="3">The sequence shown here is derived from an EMBL/GenBank/DDBJ whole genome shotgun (WGS) entry which is preliminary data.</text>
</comment>
<keyword evidence="4" id="KW-1185">Reference proteome</keyword>
<dbReference type="Proteomes" id="UP000612956">
    <property type="component" value="Unassembled WGS sequence"/>
</dbReference>
<protein>
    <submittedName>
        <fullName evidence="3">Acyltransferase</fullName>
    </submittedName>
</protein>
<evidence type="ECO:0000313" key="4">
    <source>
        <dbReference type="Proteomes" id="UP000612956"/>
    </source>
</evidence>
<reference evidence="3" key="1">
    <citation type="journal article" date="2014" name="Int. J. Syst. Evol. Microbiol.">
        <title>Complete genome sequence of Corynebacterium casei LMG S-19264T (=DSM 44701T), isolated from a smear-ripened cheese.</title>
        <authorList>
            <consortium name="US DOE Joint Genome Institute (JGI-PGF)"/>
            <person name="Walter F."/>
            <person name="Albersmeier A."/>
            <person name="Kalinowski J."/>
            <person name="Ruckert C."/>
        </authorList>
    </citation>
    <scope>NUCLEOTIDE SEQUENCE</scope>
    <source>
        <strain evidence="3">CGMCC 4.7278</strain>
    </source>
</reference>
<proteinExistence type="predicted"/>
<feature type="transmembrane region" description="Helical" evidence="1">
    <location>
        <begin position="263"/>
        <end position="283"/>
    </location>
</feature>
<dbReference type="GO" id="GO:0016747">
    <property type="term" value="F:acyltransferase activity, transferring groups other than amino-acyl groups"/>
    <property type="evidence" value="ECO:0007669"/>
    <property type="project" value="InterPro"/>
</dbReference>
<feature type="transmembrane region" description="Helical" evidence="1">
    <location>
        <begin position="379"/>
        <end position="400"/>
    </location>
</feature>
<keyword evidence="1" id="KW-1133">Transmembrane helix</keyword>
<keyword evidence="1" id="KW-0472">Membrane</keyword>
<keyword evidence="3" id="KW-0808">Transferase</keyword>
<organism evidence="3 4">
    <name type="scientific">Nocardia camponoti</name>
    <dbReference type="NCBI Taxonomy" id="1616106"/>
    <lineage>
        <taxon>Bacteria</taxon>
        <taxon>Bacillati</taxon>
        <taxon>Actinomycetota</taxon>
        <taxon>Actinomycetes</taxon>
        <taxon>Mycobacteriales</taxon>
        <taxon>Nocardiaceae</taxon>
        <taxon>Nocardia</taxon>
    </lineage>
</organism>
<feature type="transmembrane region" description="Helical" evidence="1">
    <location>
        <begin position="142"/>
        <end position="160"/>
    </location>
</feature>
<gene>
    <name evidence="3" type="ORF">GCM10011591_06580</name>
</gene>